<feature type="domain" description="FH2" evidence="4">
    <location>
        <begin position="1078"/>
        <end position="1484"/>
    </location>
</feature>
<feature type="compositionally biased region" description="Polar residues" evidence="3">
    <location>
        <begin position="752"/>
        <end position="771"/>
    </location>
</feature>
<feature type="compositionally biased region" description="Pro residues" evidence="3">
    <location>
        <begin position="874"/>
        <end position="979"/>
    </location>
</feature>
<feature type="compositionally biased region" description="Pro residues" evidence="3">
    <location>
        <begin position="988"/>
        <end position="1008"/>
    </location>
</feature>
<dbReference type="PRINTS" id="PR01217">
    <property type="entry name" value="PRICHEXTENSN"/>
</dbReference>
<feature type="compositionally biased region" description="Basic residues" evidence="3">
    <location>
        <begin position="107"/>
        <end position="124"/>
    </location>
</feature>
<feature type="compositionally biased region" description="Basic and acidic residues" evidence="3">
    <location>
        <begin position="1042"/>
        <end position="1051"/>
    </location>
</feature>
<dbReference type="EMBL" id="SEYY01004257">
    <property type="protein sequence ID" value="KAB7503881.1"/>
    <property type="molecule type" value="Genomic_DNA"/>
</dbReference>
<feature type="region of interest" description="Disordered" evidence="3">
    <location>
        <begin position="39"/>
        <end position="64"/>
    </location>
</feature>
<feature type="compositionally biased region" description="Acidic residues" evidence="3">
    <location>
        <begin position="49"/>
        <end position="60"/>
    </location>
</feature>
<feature type="compositionally biased region" description="Polar residues" evidence="3">
    <location>
        <begin position="39"/>
        <end position="48"/>
    </location>
</feature>
<dbReference type="GO" id="GO:0051015">
    <property type="term" value="F:actin filament binding"/>
    <property type="evidence" value="ECO:0007669"/>
    <property type="project" value="TreeGrafter"/>
</dbReference>
<gene>
    <name evidence="5" type="primary">capu</name>
    <name evidence="5" type="ORF">Anas_05917</name>
</gene>
<dbReference type="InterPro" id="IPR015425">
    <property type="entry name" value="FH2_Formin"/>
</dbReference>
<feature type="compositionally biased region" description="Basic and acidic residues" evidence="3">
    <location>
        <begin position="282"/>
        <end position="293"/>
    </location>
</feature>
<organism evidence="5 6">
    <name type="scientific">Armadillidium nasatum</name>
    <dbReference type="NCBI Taxonomy" id="96803"/>
    <lineage>
        <taxon>Eukaryota</taxon>
        <taxon>Metazoa</taxon>
        <taxon>Ecdysozoa</taxon>
        <taxon>Arthropoda</taxon>
        <taxon>Crustacea</taxon>
        <taxon>Multicrustacea</taxon>
        <taxon>Malacostraca</taxon>
        <taxon>Eumalacostraca</taxon>
        <taxon>Peracarida</taxon>
        <taxon>Isopoda</taxon>
        <taxon>Oniscidea</taxon>
        <taxon>Crinocheta</taxon>
        <taxon>Armadillidiidae</taxon>
        <taxon>Armadillidium</taxon>
    </lineage>
</organism>
<reference evidence="5 6" key="1">
    <citation type="journal article" date="2019" name="PLoS Biol.">
        <title>Sex chromosomes control vertical transmission of feminizing Wolbachia symbionts in an isopod.</title>
        <authorList>
            <person name="Becking T."/>
            <person name="Chebbi M.A."/>
            <person name="Giraud I."/>
            <person name="Moumen B."/>
            <person name="Laverre T."/>
            <person name="Caubet Y."/>
            <person name="Peccoud J."/>
            <person name="Gilbert C."/>
            <person name="Cordaux R."/>
        </authorList>
    </citation>
    <scope>NUCLEOTIDE SEQUENCE [LARGE SCALE GENOMIC DNA]</scope>
    <source>
        <strain evidence="5">ANa2</strain>
        <tissue evidence="5">Whole body excluding digestive tract and cuticle</tissue>
    </source>
</reference>
<feature type="compositionally biased region" description="Polar residues" evidence="3">
    <location>
        <begin position="232"/>
        <end position="254"/>
    </location>
</feature>
<feature type="compositionally biased region" description="Basic and acidic residues" evidence="3">
    <location>
        <begin position="364"/>
        <end position="381"/>
    </location>
</feature>
<feature type="region of interest" description="Disordered" evidence="3">
    <location>
        <begin position="791"/>
        <end position="1100"/>
    </location>
</feature>
<feature type="compositionally biased region" description="Acidic residues" evidence="3">
    <location>
        <begin position="432"/>
        <end position="442"/>
    </location>
</feature>
<evidence type="ECO:0000256" key="1">
    <source>
        <dbReference type="ARBA" id="ARBA00005271"/>
    </source>
</evidence>
<name>A0A5N5TBC0_9CRUS</name>
<dbReference type="Gene3D" id="1.20.58.2220">
    <property type="entry name" value="Formin, FH2 domain"/>
    <property type="match status" value="1"/>
</dbReference>
<comment type="caution">
    <text evidence="5">The sequence shown here is derived from an EMBL/GenBank/DDBJ whole genome shotgun (WGS) entry which is preliminary data.</text>
</comment>
<evidence type="ECO:0000313" key="5">
    <source>
        <dbReference type="EMBL" id="KAB7503881.1"/>
    </source>
</evidence>
<dbReference type="PROSITE" id="PS51444">
    <property type="entry name" value="FH2"/>
    <property type="match status" value="1"/>
</dbReference>
<feature type="region of interest" description="Disordered" evidence="3">
    <location>
        <begin position="408"/>
        <end position="502"/>
    </location>
</feature>
<feature type="region of interest" description="Disordered" evidence="3">
    <location>
        <begin position="91"/>
        <end position="256"/>
    </location>
</feature>
<dbReference type="Pfam" id="PF02181">
    <property type="entry name" value="FH2"/>
    <property type="match status" value="1"/>
</dbReference>
<protein>
    <submittedName>
        <fullName evidence="5">Protein cappuccino</fullName>
    </submittedName>
</protein>
<dbReference type="Proteomes" id="UP000326759">
    <property type="component" value="Unassembled WGS sequence"/>
</dbReference>
<dbReference type="SMART" id="SM00498">
    <property type="entry name" value="FH2"/>
    <property type="match status" value="1"/>
</dbReference>
<dbReference type="OrthoDB" id="427644at2759"/>
<sequence length="1511" mass="166504">LICPRPYSLDSSLITPISPLSAPCSPIRSGTSSQNFFSCDSSVSATSEPNDDQITDDDESSSTIKNYSDLTFDINDSIESLIDDNRNYSVNREDMGNIQGSDNKKGKGEKKKVKGKLGKSKSSSKTKLQSSKELLEEGANSDAEGGTPAELRNDDTKNYSLPLATEQLSGKKSQTMKKEITELSNESLASSSSDSFTEALSIAHPTSRVSESKEDKSLFTPSLPSLLDDNSEYSSELLNKTENNVHTEGSNESENGLIKEIENSLKERMNLNFSKVTEENNLKKTIRENESQKTENGMGVGEKETMNGGETQQAGGDKLPLAKPSPDSIKYSRPDQVECEESAIVNKELSLSEVCESTVPLGNDSDRLSSDNTEVSKESINDVKCNQKSYYNNDDRLPKIVSLKKDEFGEEEDDVKADHNGNTSQEFFSDGSELEDEHEFEDMPQASGGAKGGFKVSRHKKLELQPARLEGSRSSSRNGENGRRFSPEVVGGPTSPLSASSLSDSNVLQKVASLTLDQAKVNKRLVKPKFVPEKLDFKIYEKFEGQMLINWFISTFSEDHYLRHIVTPQDLKLLASQFCTHLLAAGVIRQIEDQNAPFELVFRGDLMYYWSHSETVPAHTENPGKLTPTWPPPNLVQFGLSERPGVKYTEAVENDQISLEQDVLTDNISPDDVTLEAISENTSTSAPPLNPLIIPLALNDNEQPWSLETIETSIVDEVRDSEVVSPEREELQQIELKNSRGEGVEGKDSKISRNSTFTQTSPLPQSKYTKFPLSENNSSIVENTSILTNGTFSPPPLPAPILQNGVPTPTPPPPPPPPLPSPVPSDAPTPPPPPPPPPLPTVIPTPPPPPPPGSFPASIPPPPSLPCGALERATPPPPPPLLPGLNIPPPPPPPPSGMFPGGMPPAAHPPSGIPPPPPPPPPCGIPPPPPPPPPGGIPPPPPPPPPGGIPPPPPPLPGGIPPPPPPPGGIPPPPPPFPGAGPSQSSVVPPPPPLMQKGPTPFPAPPPGGWNASRPAVLRKRAVNPKMAMKPLYWTRIQFKTPKPEKKEIVKADVTTTKETLRPEDEPKDETVESEESSTKDNESEASSKELGEPDIKIRENIDGPLWDEIDEEEFDEMEFVDLFARNVDPPKEKKKKEEPKIRKVKVAKVLDNKRSQNVGIFITSQHLDISDVENAVYNFDTTTLDLEVLQQVYEVRGSSEEIEMIKAQQEMTPDMALDKPEQFLLDLSKIDQFADRIYCFMFRATFAEELHNIHGRLSLLLETINKLMSDASIKRVFSLILTFGNYMNGGNRQRGQADGFGLEILPKLKDVRSKTSNFTLLHFIVCKYIEKYEGENAGTDKVKPPIPDPYSVERSSNVHFKDLESDLSNLEKNLKVCERRSEKVIKASDESNLQPFKDRMEEFFAEANKDIDKEIKTLECCKNQFDLVMKYFDFNARGKEVTPFDFFSVWAPFCNDFMTIWQKEQQNIVKKRIKEAEEAVKKIKEPKKDIVTKPVEKSGLKAKLRGRLKS</sequence>
<dbReference type="SUPFAM" id="SSF101447">
    <property type="entry name" value="Formin homology 2 domain (FH2 domain)"/>
    <property type="match status" value="1"/>
</dbReference>
<feature type="compositionally biased region" description="Pro residues" evidence="3">
    <location>
        <begin position="808"/>
        <end position="865"/>
    </location>
</feature>
<dbReference type="InterPro" id="IPR042201">
    <property type="entry name" value="FH2_Formin_sf"/>
</dbReference>
<dbReference type="GO" id="GO:0030866">
    <property type="term" value="P:cortical actin cytoskeleton organization"/>
    <property type="evidence" value="ECO:0007669"/>
    <property type="project" value="TreeGrafter"/>
</dbReference>
<feature type="compositionally biased region" description="Low complexity" evidence="3">
    <location>
        <begin position="182"/>
        <end position="201"/>
    </location>
</feature>
<evidence type="ECO:0000259" key="4">
    <source>
        <dbReference type="PROSITE" id="PS51444"/>
    </source>
</evidence>
<feature type="compositionally biased region" description="Basic and acidic residues" evidence="3">
    <location>
        <begin position="734"/>
        <end position="751"/>
    </location>
</feature>
<feature type="compositionally biased region" description="Basic and acidic residues" evidence="3">
    <location>
        <begin position="1059"/>
        <end position="1100"/>
    </location>
</feature>
<dbReference type="PANTHER" id="PTHR45920">
    <property type="entry name" value="FORMIN HOMOLOGY 2 DOMAIN CONTAINING, ISOFORM I"/>
    <property type="match status" value="1"/>
</dbReference>
<feature type="region of interest" description="Disordered" evidence="3">
    <location>
        <begin position="734"/>
        <end position="771"/>
    </location>
</feature>
<proteinExistence type="inferred from homology"/>
<evidence type="ECO:0000256" key="3">
    <source>
        <dbReference type="SAM" id="MobiDB-lite"/>
    </source>
</evidence>
<dbReference type="PANTHER" id="PTHR45920:SF7">
    <property type="entry name" value="FORMIN-G"/>
    <property type="match status" value="1"/>
</dbReference>
<keyword evidence="6" id="KW-1185">Reference proteome</keyword>
<feature type="region of interest" description="Disordered" evidence="3">
    <location>
        <begin position="282"/>
        <end position="338"/>
    </location>
</feature>
<dbReference type="GO" id="GO:0005856">
    <property type="term" value="C:cytoskeleton"/>
    <property type="evidence" value="ECO:0007669"/>
    <property type="project" value="TreeGrafter"/>
</dbReference>
<feature type="region of interest" description="Disordered" evidence="3">
    <location>
        <begin position="358"/>
        <end position="381"/>
    </location>
</feature>
<comment type="similarity">
    <text evidence="1">Belongs to the formin homology family. Cappuccino subfamily.</text>
</comment>
<feature type="non-terminal residue" evidence="5">
    <location>
        <position position="1"/>
    </location>
</feature>
<accession>A0A5N5TBC0</accession>
<keyword evidence="2" id="KW-0175">Coiled coil</keyword>
<evidence type="ECO:0000256" key="2">
    <source>
        <dbReference type="SAM" id="Coils"/>
    </source>
</evidence>
<evidence type="ECO:0000313" key="6">
    <source>
        <dbReference type="Proteomes" id="UP000326759"/>
    </source>
</evidence>
<dbReference type="GO" id="GO:0005737">
    <property type="term" value="C:cytoplasm"/>
    <property type="evidence" value="ECO:0007669"/>
    <property type="project" value="TreeGrafter"/>
</dbReference>
<feature type="coiled-coil region" evidence="2">
    <location>
        <begin position="1361"/>
        <end position="1388"/>
    </location>
</feature>